<accession>A0A972NRS6</accession>
<organism evidence="2 3">
    <name type="scientific">Paraburkholderia elongata</name>
    <dbReference type="NCBI Taxonomy" id="2675747"/>
    <lineage>
        <taxon>Bacteria</taxon>
        <taxon>Pseudomonadati</taxon>
        <taxon>Pseudomonadota</taxon>
        <taxon>Betaproteobacteria</taxon>
        <taxon>Burkholderiales</taxon>
        <taxon>Burkholderiaceae</taxon>
        <taxon>Paraburkholderia</taxon>
    </lineage>
</organism>
<evidence type="ECO:0000313" key="3">
    <source>
        <dbReference type="Proteomes" id="UP000655523"/>
    </source>
</evidence>
<sequence length="59" mass="6680">MDMRKANSLARLRSAPRDPQGTISFLESGHARRSIGNYSSWNKQNRPHSRLADQTPDEA</sequence>
<evidence type="ECO:0000313" key="2">
    <source>
        <dbReference type="EMBL" id="NPT58446.1"/>
    </source>
</evidence>
<dbReference type="Proteomes" id="UP000655523">
    <property type="component" value="Unassembled WGS sequence"/>
</dbReference>
<comment type="caution">
    <text evidence="2">The sequence shown here is derived from an EMBL/GenBank/DDBJ whole genome shotgun (WGS) entry which is preliminary data.</text>
</comment>
<protein>
    <submittedName>
        <fullName evidence="2">Uncharacterized protein</fullName>
    </submittedName>
</protein>
<dbReference type="EMBL" id="WOEZ01000169">
    <property type="protein sequence ID" value="NPT58446.1"/>
    <property type="molecule type" value="Genomic_DNA"/>
</dbReference>
<name>A0A972NRS6_9BURK</name>
<dbReference type="AlphaFoldDB" id="A0A972NRS6"/>
<proteinExistence type="predicted"/>
<reference evidence="2 3" key="1">
    <citation type="submission" date="2019-11" db="EMBL/GenBank/DDBJ databases">
        <title>Metabolism of dissolved organic matter in forest soils.</title>
        <authorList>
            <person name="Cyle K.T."/>
            <person name="Wilhelm R.C."/>
            <person name="Martinez C.E."/>
        </authorList>
    </citation>
    <scope>NUCLEOTIDE SEQUENCE [LARGE SCALE GENOMIC DNA]</scope>
    <source>
        <strain evidence="2 3">5N</strain>
    </source>
</reference>
<feature type="region of interest" description="Disordered" evidence="1">
    <location>
        <begin position="1"/>
        <end position="59"/>
    </location>
</feature>
<gene>
    <name evidence="2" type="ORF">GNZ13_28790</name>
</gene>
<keyword evidence="3" id="KW-1185">Reference proteome</keyword>
<evidence type="ECO:0000256" key="1">
    <source>
        <dbReference type="SAM" id="MobiDB-lite"/>
    </source>
</evidence>